<name>A0A7X0CG34_9BURK</name>
<protein>
    <submittedName>
        <fullName evidence="2">Uncharacterized protein</fullName>
    </submittedName>
</protein>
<organism evidence="2 3">
    <name type="scientific">Massilia aurea</name>
    <dbReference type="NCBI Taxonomy" id="373040"/>
    <lineage>
        <taxon>Bacteria</taxon>
        <taxon>Pseudomonadati</taxon>
        <taxon>Pseudomonadota</taxon>
        <taxon>Betaproteobacteria</taxon>
        <taxon>Burkholderiales</taxon>
        <taxon>Oxalobacteraceae</taxon>
        <taxon>Telluria group</taxon>
        <taxon>Massilia</taxon>
    </lineage>
</organism>
<dbReference type="InterPro" id="IPR025500">
    <property type="entry name" value="DUF4390"/>
</dbReference>
<keyword evidence="1" id="KW-0732">Signal</keyword>
<keyword evidence="3" id="KW-1185">Reference proteome</keyword>
<proteinExistence type="predicted"/>
<reference evidence="2 3" key="1">
    <citation type="submission" date="2020-08" db="EMBL/GenBank/DDBJ databases">
        <title>The Agave Microbiome: Exploring the role of microbial communities in plant adaptations to desert environments.</title>
        <authorList>
            <person name="Partida-Martinez L.P."/>
        </authorList>
    </citation>
    <scope>NUCLEOTIDE SEQUENCE [LARGE SCALE GENOMIC DNA]</scope>
    <source>
        <strain evidence="2 3">AT3.2</strain>
    </source>
</reference>
<evidence type="ECO:0000313" key="3">
    <source>
        <dbReference type="Proteomes" id="UP000540787"/>
    </source>
</evidence>
<dbReference type="RefSeq" id="WP_183556704.1">
    <property type="nucleotide sequence ID" value="NZ_JACHBX010000005.1"/>
</dbReference>
<dbReference type="EMBL" id="JACHBX010000005">
    <property type="protein sequence ID" value="MBB6135910.1"/>
    <property type="molecule type" value="Genomic_DNA"/>
</dbReference>
<dbReference type="AlphaFoldDB" id="A0A7X0CG34"/>
<accession>A0A7X0CG34</accession>
<feature type="chain" id="PRO_5030762788" evidence="1">
    <location>
        <begin position="29"/>
        <end position="191"/>
    </location>
</feature>
<evidence type="ECO:0000313" key="2">
    <source>
        <dbReference type="EMBL" id="MBB6135910.1"/>
    </source>
</evidence>
<evidence type="ECO:0000256" key="1">
    <source>
        <dbReference type="SAM" id="SignalP"/>
    </source>
</evidence>
<dbReference type="PROSITE" id="PS51257">
    <property type="entry name" value="PROKAR_LIPOPROTEIN"/>
    <property type="match status" value="1"/>
</dbReference>
<dbReference type="Pfam" id="PF14334">
    <property type="entry name" value="DUF4390"/>
    <property type="match status" value="1"/>
</dbReference>
<gene>
    <name evidence="2" type="ORF">HD842_004087</name>
</gene>
<dbReference type="Proteomes" id="UP000540787">
    <property type="component" value="Unassembled WGS sequence"/>
</dbReference>
<feature type="signal peptide" evidence="1">
    <location>
        <begin position="1"/>
        <end position="28"/>
    </location>
</feature>
<comment type="caution">
    <text evidence="2">The sequence shown here is derived from an EMBL/GenBank/DDBJ whole genome shotgun (WGS) entry which is preliminary data.</text>
</comment>
<sequence>MTLRFFRLLACQFLLAIACVAMGTPAQAADDIEITRATIEASDDGYRLNTAYNFELNHGLKDAIQHGVQLHFTTEIELTRPRWYWRDEKAVSLKRTIRISYDVLTRQYYVVVVGSFQERFQTFEDAMFMIRRPTRWLIAPKGTLKAGEVYEVSLRMFMDREYLQKPLQVNAFNDSDWRLTSSRKTFTYRAE</sequence>